<feature type="compositionally biased region" description="Low complexity" evidence="2">
    <location>
        <begin position="745"/>
        <end position="760"/>
    </location>
</feature>
<dbReference type="PANTHER" id="PTHR16487">
    <property type="entry name" value="PPP4R2-RELATED PROTEIN"/>
    <property type="match status" value="1"/>
</dbReference>
<feature type="compositionally biased region" description="Acidic residues" evidence="2">
    <location>
        <begin position="554"/>
        <end position="575"/>
    </location>
</feature>
<comment type="similarity">
    <text evidence="1">Belongs to the PPP4R2 family.</text>
</comment>
<feature type="compositionally biased region" description="Low complexity" evidence="2">
    <location>
        <begin position="431"/>
        <end position="451"/>
    </location>
</feature>
<dbReference type="GeneID" id="27670401"/>
<evidence type="ECO:0000256" key="2">
    <source>
        <dbReference type="SAM" id="MobiDB-lite"/>
    </source>
</evidence>
<dbReference type="AlphaFoldDB" id="A0A0F2M7F1"/>
<feature type="compositionally biased region" description="Basic and acidic residues" evidence="2">
    <location>
        <begin position="809"/>
        <end position="822"/>
    </location>
</feature>
<feature type="compositionally biased region" description="Low complexity" evidence="2">
    <location>
        <begin position="792"/>
        <end position="808"/>
    </location>
</feature>
<feature type="compositionally biased region" description="Basic and acidic residues" evidence="2">
    <location>
        <begin position="622"/>
        <end position="642"/>
    </location>
</feature>
<feature type="region of interest" description="Disordered" evidence="2">
    <location>
        <begin position="345"/>
        <end position="477"/>
    </location>
</feature>
<feature type="compositionally biased region" description="Basic and acidic residues" evidence="2">
    <location>
        <begin position="775"/>
        <end position="785"/>
    </location>
</feature>
<dbReference type="GO" id="GO:0005737">
    <property type="term" value="C:cytoplasm"/>
    <property type="evidence" value="ECO:0007669"/>
    <property type="project" value="TreeGrafter"/>
</dbReference>
<dbReference type="KEGG" id="ssck:SPSK_08531"/>
<feature type="compositionally biased region" description="Polar residues" evidence="2">
    <location>
        <begin position="155"/>
        <end position="164"/>
    </location>
</feature>
<feature type="compositionally biased region" description="Polar residues" evidence="2">
    <location>
        <begin position="400"/>
        <end position="419"/>
    </location>
</feature>
<sequence length="841" mass="87691">MGRLARAQWQGREKLVRKCRSAGRASHRIASRRLIPTFPTKNAETHWRPAFLELHRVALLLARHTVDNGRGALHLQQTVCLPSFGRHHKSRASPHLAATMEIDSDEELLHRLAAGGTMNYDLWPRLLETVIARLHEIVENEYPIPVIPPPRRTQSKLPQPTWPNWSHHDAANGVGVASSSRAPVSNPNRGVDAGGRPDVDEENNDPDPAAGPSTAAGESSSNSNGLSSGPAAVAAPAEGAEDDSSRNGVAAPDAVPRIPRPVLEQVDYIITTLKTTFRKYPPHSIQRLAELIIAPRQHYRYLAPYLHAVDRVVSVTSGSNAFPLPPAVPEPEAMEALQAAVIPSAPADPEDEDMDGSGLALAANPASDDPLGALLTPIPWLRQRPPSGAGTMTDDDGASPPSSTDGSDMAFSATSSTAGSVHGGGANASRAPASLLQQQQQQQAQSPVSLQGHPPQHRMEVRTEATETIDGPNGVGSIETVSVSINGIPSHGAMMAAVQRQQQRGITQGELLRQEQTAGVVPVSQLARVAAARAAAASGMPGFGDRFRPGAHDNDDDDDDEDDDNDDMDEDDDDDMARHAHGGRPGAAAATGSSLDAHARPTAHEDTDMGGTESEKPGASAREGKGKGPAGKHNDDDNKNEDKDDDEEIPHARGPQEIGAADMGPQRPSSRLSTAAAGGSNGKGSAGLLIGSAADASQVDMRDIDVEAAVGRKASALPPGTVAAPVVPFASRESVRESAGEAESDSAGAPRATTPPARSTTPKREAENELQSDGPVKKRKEDHGEGSAVNGSTAAPAAAIVSSAVTAAESKETGGQESETKPAEATVDHPAGPSSEKGGDA</sequence>
<protein>
    <recommendedName>
        <fullName evidence="5">Protein phosphatase 4 core regulatory subunit R2</fullName>
    </recommendedName>
</protein>
<feature type="region of interest" description="Disordered" evidence="2">
    <location>
        <begin position="536"/>
        <end position="688"/>
    </location>
</feature>
<reference evidence="3 4" key="2">
    <citation type="journal article" date="2015" name="Eukaryot. Cell">
        <title>Asexual propagation of a virulent clone complex in a human and feline outbreak of sporotrichosis.</title>
        <authorList>
            <person name="Teixeira Mde M."/>
            <person name="Rodrigues A.M."/>
            <person name="Tsui C.K."/>
            <person name="de Almeida L.G."/>
            <person name="Van Diepeningen A.D."/>
            <person name="van den Ende B.G."/>
            <person name="Fernandes G.F."/>
            <person name="Kano R."/>
            <person name="Hamelin R.C."/>
            <person name="Lopes-Bezerra L.M."/>
            <person name="Vasconcelos A.T."/>
            <person name="de Hoog S."/>
            <person name="de Camargo Z.P."/>
            <person name="Felipe M.S."/>
        </authorList>
    </citation>
    <scope>NUCLEOTIDE SEQUENCE [LARGE SCALE GENOMIC DNA]</scope>
    <source>
        <strain evidence="3 4">1099-18</strain>
    </source>
</reference>
<dbReference type="VEuPathDB" id="FungiDB:SPSK_08531"/>
<gene>
    <name evidence="3" type="ORF">SPSK_08531</name>
</gene>
<dbReference type="RefSeq" id="XP_016588294.1">
    <property type="nucleotide sequence ID" value="XM_016735124.1"/>
</dbReference>
<feature type="compositionally biased region" description="Polar residues" evidence="2">
    <location>
        <begin position="177"/>
        <end position="188"/>
    </location>
</feature>
<feature type="compositionally biased region" description="Basic and acidic residues" evidence="2">
    <location>
        <begin position="597"/>
        <end position="607"/>
    </location>
</feature>
<accession>A0A0F2M7F1</accession>
<dbReference type="InterPro" id="IPR015267">
    <property type="entry name" value="PPP4R2"/>
</dbReference>
<dbReference type="EMBL" id="AXCR01000007">
    <property type="protein sequence ID" value="KJR85618.1"/>
    <property type="molecule type" value="Genomic_DNA"/>
</dbReference>
<dbReference type="GO" id="GO:0005634">
    <property type="term" value="C:nucleus"/>
    <property type="evidence" value="ECO:0007669"/>
    <property type="project" value="TreeGrafter"/>
</dbReference>
<comment type="caution">
    <text evidence="3">The sequence shown here is derived from an EMBL/GenBank/DDBJ whole genome shotgun (WGS) entry which is preliminary data.</text>
</comment>
<dbReference type="PANTHER" id="PTHR16487:SF0">
    <property type="entry name" value="PROTEIN PHOSPHATASE 4 REGULATORY SUBUNIT 2-RELATED"/>
    <property type="match status" value="1"/>
</dbReference>
<feature type="compositionally biased region" description="Low complexity" evidence="2">
    <location>
        <begin position="213"/>
        <end position="238"/>
    </location>
</feature>
<feature type="region of interest" description="Disordered" evidence="2">
    <location>
        <begin position="144"/>
        <end position="254"/>
    </location>
</feature>
<feature type="region of interest" description="Disordered" evidence="2">
    <location>
        <begin position="715"/>
        <end position="841"/>
    </location>
</feature>
<dbReference type="GO" id="GO:0030289">
    <property type="term" value="C:protein phosphatase 4 complex"/>
    <property type="evidence" value="ECO:0007669"/>
    <property type="project" value="InterPro"/>
</dbReference>
<proteinExistence type="inferred from homology"/>
<dbReference type="Proteomes" id="UP000033710">
    <property type="component" value="Unassembled WGS sequence"/>
</dbReference>
<dbReference type="OrthoDB" id="341898at2759"/>
<organism evidence="3 4">
    <name type="scientific">Sporothrix schenckii 1099-18</name>
    <dbReference type="NCBI Taxonomy" id="1397361"/>
    <lineage>
        <taxon>Eukaryota</taxon>
        <taxon>Fungi</taxon>
        <taxon>Dikarya</taxon>
        <taxon>Ascomycota</taxon>
        <taxon>Pezizomycotina</taxon>
        <taxon>Sordariomycetes</taxon>
        <taxon>Sordariomycetidae</taxon>
        <taxon>Ophiostomatales</taxon>
        <taxon>Ophiostomataceae</taxon>
        <taxon>Sporothrix</taxon>
    </lineage>
</organism>
<dbReference type="GO" id="GO:0019888">
    <property type="term" value="F:protein phosphatase regulator activity"/>
    <property type="evidence" value="ECO:0007669"/>
    <property type="project" value="InterPro"/>
</dbReference>
<evidence type="ECO:0008006" key="5">
    <source>
        <dbReference type="Google" id="ProtNLM"/>
    </source>
</evidence>
<evidence type="ECO:0000313" key="4">
    <source>
        <dbReference type="Proteomes" id="UP000033710"/>
    </source>
</evidence>
<reference evidence="3 4" key="1">
    <citation type="journal article" date="2014" name="BMC Genomics">
        <title>Comparative genomics of the major fungal agents of human and animal Sporotrichosis: Sporothrix schenckii and Sporothrix brasiliensis.</title>
        <authorList>
            <person name="Teixeira M.M."/>
            <person name="de Almeida L.G."/>
            <person name="Kubitschek-Barreira P."/>
            <person name="Alves F.L."/>
            <person name="Kioshima E.S."/>
            <person name="Abadio A.K."/>
            <person name="Fernandes L."/>
            <person name="Derengowski L.S."/>
            <person name="Ferreira K.S."/>
            <person name="Souza R.C."/>
            <person name="Ruiz J.C."/>
            <person name="de Andrade N.C."/>
            <person name="Paes H.C."/>
            <person name="Nicola A.M."/>
            <person name="Albuquerque P."/>
            <person name="Gerber A.L."/>
            <person name="Martins V.P."/>
            <person name="Peconick L.D."/>
            <person name="Neto A.V."/>
            <person name="Chaucanez C.B."/>
            <person name="Silva P.A."/>
            <person name="Cunha O.L."/>
            <person name="de Oliveira F.F."/>
            <person name="dos Santos T.C."/>
            <person name="Barros A.L."/>
            <person name="Soares M.A."/>
            <person name="de Oliveira L.M."/>
            <person name="Marini M.M."/>
            <person name="Villalobos-Duno H."/>
            <person name="Cunha M.M."/>
            <person name="de Hoog S."/>
            <person name="da Silveira J.F."/>
            <person name="Henrissat B."/>
            <person name="Nino-Vega G.A."/>
            <person name="Cisalpino P.S."/>
            <person name="Mora-Montes H.M."/>
            <person name="Almeida S.R."/>
            <person name="Stajich J.E."/>
            <person name="Lopes-Bezerra L.M."/>
            <person name="Vasconcelos A.T."/>
            <person name="Felipe M.S."/>
        </authorList>
    </citation>
    <scope>NUCLEOTIDE SEQUENCE [LARGE SCALE GENOMIC DNA]</scope>
    <source>
        <strain evidence="3 4">1099-18</strain>
    </source>
</reference>
<name>A0A0F2M7F1_SPOSC</name>
<evidence type="ECO:0000313" key="3">
    <source>
        <dbReference type="EMBL" id="KJR85618.1"/>
    </source>
</evidence>
<evidence type="ECO:0000256" key="1">
    <source>
        <dbReference type="ARBA" id="ARBA00009207"/>
    </source>
</evidence>